<dbReference type="Pfam" id="PF00989">
    <property type="entry name" value="PAS"/>
    <property type="match status" value="1"/>
</dbReference>
<dbReference type="PRINTS" id="PR00344">
    <property type="entry name" value="BCTRLSENSOR"/>
</dbReference>
<dbReference type="RefSeq" id="WP_011420724.1">
    <property type="nucleotide sequence ID" value="NC_007760.1"/>
</dbReference>
<dbReference type="SUPFAM" id="SSF55874">
    <property type="entry name" value="ATPase domain of HSP90 chaperone/DNA topoisomerase II/histidine kinase"/>
    <property type="match status" value="1"/>
</dbReference>
<name>Q2IIG4_ANADE</name>
<dbReference type="InterPro" id="IPR000014">
    <property type="entry name" value="PAS"/>
</dbReference>
<dbReference type="Gene3D" id="3.30.565.10">
    <property type="entry name" value="Histidine kinase-like ATPase, C-terminal domain"/>
    <property type="match status" value="1"/>
</dbReference>
<accession>Q2IIG4</accession>
<dbReference type="InterPro" id="IPR036890">
    <property type="entry name" value="HATPase_C_sf"/>
</dbReference>
<dbReference type="FunFam" id="3.30.565.10:FF:000006">
    <property type="entry name" value="Sensor histidine kinase WalK"/>
    <property type="match status" value="1"/>
</dbReference>
<dbReference type="CDD" id="cd00075">
    <property type="entry name" value="HATPase"/>
    <property type="match status" value="1"/>
</dbReference>
<evidence type="ECO:0000256" key="1">
    <source>
        <dbReference type="ARBA" id="ARBA00000085"/>
    </source>
</evidence>
<dbReference type="Gene3D" id="1.10.287.130">
    <property type="match status" value="1"/>
</dbReference>
<dbReference type="InterPro" id="IPR004358">
    <property type="entry name" value="Sig_transdc_His_kin-like_C"/>
</dbReference>
<evidence type="ECO:0000259" key="8">
    <source>
        <dbReference type="PROSITE" id="PS50112"/>
    </source>
</evidence>
<dbReference type="SUPFAM" id="SSF55785">
    <property type="entry name" value="PYP-like sensor domain (PAS domain)"/>
    <property type="match status" value="1"/>
</dbReference>
<comment type="catalytic activity">
    <reaction evidence="1">
        <text>ATP + protein L-histidine = ADP + protein N-phospho-L-histidine.</text>
        <dbReference type="EC" id="2.7.13.3"/>
    </reaction>
</comment>
<dbReference type="GO" id="GO:0000155">
    <property type="term" value="F:phosphorelay sensor kinase activity"/>
    <property type="evidence" value="ECO:0007669"/>
    <property type="project" value="InterPro"/>
</dbReference>
<evidence type="ECO:0000256" key="3">
    <source>
        <dbReference type="ARBA" id="ARBA00022553"/>
    </source>
</evidence>
<dbReference type="SMART" id="SM00387">
    <property type="entry name" value="HATPase_c"/>
    <property type="match status" value="1"/>
</dbReference>
<dbReference type="KEGG" id="ade:Adeh_1668"/>
<dbReference type="CDD" id="cd00082">
    <property type="entry name" value="HisKA"/>
    <property type="match status" value="1"/>
</dbReference>
<dbReference type="InterPro" id="IPR005467">
    <property type="entry name" value="His_kinase_dom"/>
</dbReference>
<dbReference type="STRING" id="290397.Adeh_1668"/>
<dbReference type="Pfam" id="PF02518">
    <property type="entry name" value="HATPase_c"/>
    <property type="match status" value="1"/>
</dbReference>
<feature type="domain" description="PAS" evidence="8">
    <location>
        <begin position="156"/>
        <end position="211"/>
    </location>
</feature>
<keyword evidence="3" id="KW-0597">Phosphoprotein</keyword>
<dbReference type="Proteomes" id="UP000001935">
    <property type="component" value="Chromosome"/>
</dbReference>
<dbReference type="Gene3D" id="3.30.450.20">
    <property type="entry name" value="PAS domain"/>
    <property type="match status" value="1"/>
</dbReference>
<keyword evidence="6" id="KW-0175">Coiled coil</keyword>
<dbReference type="InterPro" id="IPR029016">
    <property type="entry name" value="GAF-like_dom_sf"/>
</dbReference>
<evidence type="ECO:0000259" key="7">
    <source>
        <dbReference type="PROSITE" id="PS50109"/>
    </source>
</evidence>
<dbReference type="HOGENOM" id="CLU_379783_0_0_7"/>
<dbReference type="Pfam" id="PF00512">
    <property type="entry name" value="HisKA"/>
    <property type="match status" value="1"/>
</dbReference>
<proteinExistence type="predicted"/>
<dbReference type="CDD" id="cd00130">
    <property type="entry name" value="PAS"/>
    <property type="match status" value="1"/>
</dbReference>
<evidence type="ECO:0000256" key="6">
    <source>
        <dbReference type="SAM" id="Coils"/>
    </source>
</evidence>
<evidence type="ECO:0000256" key="2">
    <source>
        <dbReference type="ARBA" id="ARBA00012438"/>
    </source>
</evidence>
<reference evidence="9" key="1">
    <citation type="submission" date="2006-01" db="EMBL/GenBank/DDBJ databases">
        <title>Complete sequence of Anaeromyxobacter dehalogenans 2CP-C.</title>
        <authorList>
            <consortium name="US DOE Joint Genome Institute"/>
            <person name="Copeland A."/>
            <person name="Lucas S."/>
            <person name="Lapidus A."/>
            <person name="Barry K."/>
            <person name="Detter J.C."/>
            <person name="Glavina T."/>
            <person name="Hammon N."/>
            <person name="Israni S."/>
            <person name="Pitluck S."/>
            <person name="Brettin T."/>
            <person name="Bruce D."/>
            <person name="Han C."/>
            <person name="Tapia R."/>
            <person name="Gilna P."/>
            <person name="Kiss H."/>
            <person name="Schmutz J."/>
            <person name="Larimer F."/>
            <person name="Land M."/>
            <person name="Kyrpides N."/>
            <person name="Anderson I."/>
            <person name="Sanford R.A."/>
            <person name="Ritalahti K.M."/>
            <person name="Thomas H.S."/>
            <person name="Kirby J.R."/>
            <person name="Zhulin I.B."/>
            <person name="Loeffler F.E."/>
            <person name="Richardson P."/>
        </authorList>
    </citation>
    <scope>NUCLEOTIDE SEQUENCE</scope>
    <source>
        <strain evidence="9">2CP-C</strain>
    </source>
</reference>
<feature type="coiled-coil region" evidence="6">
    <location>
        <begin position="457"/>
        <end position="488"/>
    </location>
</feature>
<evidence type="ECO:0000256" key="5">
    <source>
        <dbReference type="ARBA" id="ARBA00022777"/>
    </source>
</evidence>
<dbReference type="SUPFAM" id="SSF47384">
    <property type="entry name" value="Homodimeric domain of signal transducing histidine kinase"/>
    <property type="match status" value="1"/>
</dbReference>
<dbReference type="SUPFAM" id="SSF55781">
    <property type="entry name" value="GAF domain-like"/>
    <property type="match status" value="1"/>
</dbReference>
<dbReference type="GO" id="GO:0005886">
    <property type="term" value="C:plasma membrane"/>
    <property type="evidence" value="ECO:0007669"/>
    <property type="project" value="TreeGrafter"/>
</dbReference>
<dbReference type="GO" id="GO:0006355">
    <property type="term" value="P:regulation of DNA-templated transcription"/>
    <property type="evidence" value="ECO:0007669"/>
    <property type="project" value="InterPro"/>
</dbReference>
<dbReference type="NCBIfam" id="TIGR00229">
    <property type="entry name" value="sensory_box"/>
    <property type="match status" value="1"/>
</dbReference>
<keyword evidence="5 9" id="KW-0418">Kinase</keyword>
<dbReference type="OrthoDB" id="9804645at2"/>
<dbReference type="PROSITE" id="PS50112">
    <property type="entry name" value="PAS"/>
    <property type="match status" value="1"/>
</dbReference>
<dbReference type="EMBL" id="CP000251">
    <property type="protein sequence ID" value="ABC81441.1"/>
    <property type="molecule type" value="Genomic_DNA"/>
</dbReference>
<evidence type="ECO:0000256" key="4">
    <source>
        <dbReference type="ARBA" id="ARBA00022679"/>
    </source>
</evidence>
<dbReference type="InterPro" id="IPR035965">
    <property type="entry name" value="PAS-like_dom_sf"/>
</dbReference>
<dbReference type="GO" id="GO:0009927">
    <property type="term" value="F:histidine phosphotransfer kinase activity"/>
    <property type="evidence" value="ECO:0007669"/>
    <property type="project" value="TreeGrafter"/>
</dbReference>
<gene>
    <name evidence="9" type="ordered locus">Adeh_1668</name>
</gene>
<dbReference type="SMART" id="SM00388">
    <property type="entry name" value="HisKA"/>
    <property type="match status" value="1"/>
</dbReference>
<dbReference type="PANTHER" id="PTHR43047">
    <property type="entry name" value="TWO-COMPONENT HISTIDINE PROTEIN KINASE"/>
    <property type="match status" value="1"/>
</dbReference>
<dbReference type="Gene3D" id="3.30.450.40">
    <property type="match status" value="1"/>
</dbReference>
<dbReference type="InterPro" id="IPR003661">
    <property type="entry name" value="HisK_dim/P_dom"/>
</dbReference>
<protein>
    <recommendedName>
        <fullName evidence="2">histidine kinase</fullName>
        <ecNumber evidence="2">2.7.13.3</ecNumber>
    </recommendedName>
</protein>
<dbReference type="SMART" id="SM00091">
    <property type="entry name" value="PAS"/>
    <property type="match status" value="1"/>
</dbReference>
<feature type="domain" description="Histidine kinase" evidence="7">
    <location>
        <begin position="498"/>
        <end position="719"/>
    </location>
</feature>
<sequence length="730" mass="78584">MLRIHREIARDAARAAGVPLAQLVAVAPAEAPGAVTLAVEGPALSSRTLRGRIAALLAAEPGHLPAGPLLTAPRAFRLTAPCEPALARALWPDHRQPPAATSVFFRLQAGPGDAVLLRLVAAGRLDAGELRALDAVARLAAGRLAGESYRREAAGRRAAYRVYQEAAGEPILVIDAETGRLLEANQRLSQLTGWGRQELRRRTLGRLVEHPALDAGALLEALSAAATASVDDARLRRRRGEPVPVALTSARIELDGRPVLHLIARDVSRERRAMAEQREARELLAALHLAGAHLSVETDEEAVYGVLARELARLGFHCGVLAPAPDGPPALAWRFLSFPLPLRRALDHALGTPLAEVRVDPMEAPLLRRCLAERRTVHTDRPRRAAAGLLGAATPLQLRRLARLVAIRRVILAPLLREGRAAAALVVAAPRVRRSDPEAIDAFALQASIALDKARLVGALRDERARLESEVERRTAELRRAVAALEAADRRKDNFLANVSHELRTPLVTVLGYADLLLAEKLGPLAPRQRTALQVVASSGRRLRAFIEELLELSRHELARPAEPLAPFPLVDVITQAVVGLAPRFAERGLRVRARVARGTPAALGQRERVLQVLVNLLGNAERYAPEGSAIHLAAAAIGDRVAVSVTDRGPGIPEEHQALIFERLYQVRDDRAPRREGGALGIGLAIAKGIVEAHGGEIRVRSRVGWGTRFRFTLPAAPTGPAGREVDAS</sequence>
<organism evidence="9 10">
    <name type="scientific">Anaeromyxobacter dehalogenans (strain 2CP-C)</name>
    <dbReference type="NCBI Taxonomy" id="290397"/>
    <lineage>
        <taxon>Bacteria</taxon>
        <taxon>Pseudomonadati</taxon>
        <taxon>Myxococcota</taxon>
        <taxon>Myxococcia</taxon>
        <taxon>Myxococcales</taxon>
        <taxon>Cystobacterineae</taxon>
        <taxon>Anaeromyxobacteraceae</taxon>
        <taxon>Anaeromyxobacter</taxon>
    </lineage>
</organism>
<evidence type="ECO:0000313" key="9">
    <source>
        <dbReference type="EMBL" id="ABC81441.1"/>
    </source>
</evidence>
<dbReference type="PROSITE" id="PS50109">
    <property type="entry name" value="HIS_KIN"/>
    <property type="match status" value="1"/>
</dbReference>
<keyword evidence="4 9" id="KW-0808">Transferase</keyword>
<dbReference type="InterPro" id="IPR036097">
    <property type="entry name" value="HisK_dim/P_sf"/>
</dbReference>
<dbReference type="EC" id="2.7.13.3" evidence="2"/>
<dbReference type="eggNOG" id="COG2205">
    <property type="taxonomic scope" value="Bacteria"/>
</dbReference>
<dbReference type="PANTHER" id="PTHR43047:SF72">
    <property type="entry name" value="OSMOSENSING HISTIDINE PROTEIN KINASE SLN1"/>
    <property type="match status" value="1"/>
</dbReference>
<dbReference type="InterPro" id="IPR003594">
    <property type="entry name" value="HATPase_dom"/>
</dbReference>
<evidence type="ECO:0000313" key="10">
    <source>
        <dbReference type="Proteomes" id="UP000001935"/>
    </source>
</evidence>
<dbReference type="AlphaFoldDB" id="Q2IIG4"/>
<dbReference type="InterPro" id="IPR013767">
    <property type="entry name" value="PAS_fold"/>
</dbReference>